<keyword evidence="3 11" id="KW-0597">Phosphoprotein</keyword>
<comment type="subunit">
    <text evidence="9">At low DSF concentrations, interacts with RpfF.</text>
</comment>
<gene>
    <name evidence="17" type="ORF">XM47_14430</name>
</gene>
<evidence type="ECO:0000256" key="4">
    <source>
        <dbReference type="ARBA" id="ARBA00022679"/>
    </source>
</evidence>
<sequence>MLKYSRLFLLLLAALLNISPAQANKSSVNVLLVNSLNRDIPWQRSVEIGLRKVLDAEETQFNLYIENLDVGRFNETQQIDLNIDYLKRKYHAKELDIIISQDTTAAVLLQNELTAFDHIPKVYVEPGEDFTLKDNEKGLILNTSTDFYTGVVSAIQLIKPSSIIIIADTDNSLSLANSNTLSDIINREFSHINLDKWLDLPLAQLIKKINTEQSNSLIFYTPIFRQQQGNPITPYQVAELLSEKAKVPIFSFWESLVGSGILGGYLLSGERVGRECAYAIIDLVKGEGFKPVQQQSLSGYEYDWRQLKRYKISTNRLPENAELRFFQPSFYQEHKEIILIVIAIILTLSSLLIFVILLNNRRLHLVEELSKERKNLEAKVQQRTKSFERAKIQAEKSAQAKSEFLANMSHEIRTPMNGVIGLTDLLKQTDLTPQQRQYLDKVGYSASQLLVVINDILDLSKIESGNIELENRPFSINSVIDYLNATFVDTAKEKGIEFTIQVDPQIHPDLIGDIVRVNQVLINLCSNAIKFTHAGSVNVLLKPNSVNKITESYPILFEVQDTGIGISEDSIEVLFDSFTQADSSTTRKYGGTGLGLSISKRLCQLMGGDIQVTSELNQGSVFTASMILHLNDQVVTTDTCGMRFEKQLKALILDDNPIALAAVQAQLTEFNLAVFTADSARQGLDILSKQNLIPDFIVLDWTMPEVDGRGFLTQVKQDFPTLKPNIIVLSAYDTEVINRFSKALAISAVLQKPVLSSVLFHSLENAINRPIAFAPAKPQQAFDSIKFLVAEDNEINQIVINELLTQQGAQVVLTENGQVCVEALQQGEFDVVLMDIHMPVMDGIEATKFIRNELKSEIPIIALTANVMVDDIEYYLANGINHHAAKPINLEELKQIVLSTLEKSSQTHV</sequence>
<dbReference type="SUPFAM" id="SSF47384">
    <property type="entry name" value="Homodimeric domain of signal transducing histidine kinase"/>
    <property type="match status" value="1"/>
</dbReference>
<dbReference type="InterPro" id="IPR003594">
    <property type="entry name" value="HATPase_dom"/>
</dbReference>
<accession>A0A0J8JJ57</accession>
<evidence type="ECO:0000256" key="7">
    <source>
        <dbReference type="ARBA" id="ARBA00022840"/>
    </source>
</evidence>
<evidence type="ECO:0000256" key="12">
    <source>
        <dbReference type="SAM" id="Coils"/>
    </source>
</evidence>
<dbReference type="PROSITE" id="PS50109">
    <property type="entry name" value="HIS_KIN"/>
    <property type="match status" value="1"/>
</dbReference>
<dbReference type="InterPro" id="IPR036097">
    <property type="entry name" value="HisK_dim/P_sf"/>
</dbReference>
<dbReference type="EMBL" id="LAZL01000024">
    <property type="protein sequence ID" value="KMT64481.1"/>
    <property type="molecule type" value="Genomic_DNA"/>
</dbReference>
<evidence type="ECO:0000256" key="9">
    <source>
        <dbReference type="ARBA" id="ARBA00064003"/>
    </source>
</evidence>
<dbReference type="GO" id="GO:0005524">
    <property type="term" value="F:ATP binding"/>
    <property type="evidence" value="ECO:0007669"/>
    <property type="project" value="UniProtKB-KW"/>
</dbReference>
<evidence type="ECO:0000256" key="14">
    <source>
        <dbReference type="SAM" id="SignalP"/>
    </source>
</evidence>
<dbReference type="CDD" id="cd17546">
    <property type="entry name" value="REC_hyHK_CKI1_RcsC-like"/>
    <property type="match status" value="1"/>
</dbReference>
<organism evidence="17 18">
    <name type="scientific">Catenovulum maritimum</name>
    <dbReference type="NCBI Taxonomy" id="1513271"/>
    <lineage>
        <taxon>Bacteria</taxon>
        <taxon>Pseudomonadati</taxon>
        <taxon>Pseudomonadota</taxon>
        <taxon>Gammaproteobacteria</taxon>
        <taxon>Alteromonadales</taxon>
        <taxon>Alteromonadaceae</taxon>
        <taxon>Catenovulum</taxon>
    </lineage>
</organism>
<evidence type="ECO:0000256" key="10">
    <source>
        <dbReference type="ARBA" id="ARBA00068150"/>
    </source>
</evidence>
<evidence type="ECO:0000256" key="3">
    <source>
        <dbReference type="ARBA" id="ARBA00022553"/>
    </source>
</evidence>
<dbReference type="SMART" id="SM00388">
    <property type="entry name" value="HisKA"/>
    <property type="match status" value="1"/>
</dbReference>
<dbReference type="FunFam" id="3.30.565.10:FF:000010">
    <property type="entry name" value="Sensor histidine kinase RcsC"/>
    <property type="match status" value="1"/>
</dbReference>
<dbReference type="Gene3D" id="3.30.565.10">
    <property type="entry name" value="Histidine kinase-like ATPase, C-terminal domain"/>
    <property type="match status" value="1"/>
</dbReference>
<keyword evidence="12" id="KW-0175">Coiled coil</keyword>
<feature type="modified residue" description="4-aspartylphosphate" evidence="11">
    <location>
        <position position="700"/>
    </location>
</feature>
<dbReference type="Pfam" id="PF00512">
    <property type="entry name" value="HisKA"/>
    <property type="match status" value="1"/>
</dbReference>
<dbReference type="GO" id="GO:0000155">
    <property type="term" value="F:phosphorelay sensor kinase activity"/>
    <property type="evidence" value="ECO:0007669"/>
    <property type="project" value="InterPro"/>
</dbReference>
<evidence type="ECO:0000256" key="5">
    <source>
        <dbReference type="ARBA" id="ARBA00022741"/>
    </source>
</evidence>
<keyword evidence="8" id="KW-0902">Two-component regulatory system</keyword>
<dbReference type="PROSITE" id="PS50110">
    <property type="entry name" value="RESPONSE_REGULATORY"/>
    <property type="match status" value="2"/>
</dbReference>
<feature type="signal peptide" evidence="14">
    <location>
        <begin position="1"/>
        <end position="23"/>
    </location>
</feature>
<dbReference type="InterPro" id="IPR036890">
    <property type="entry name" value="HATPase_C_sf"/>
</dbReference>
<dbReference type="AlphaFoldDB" id="A0A0J8JJ57"/>
<name>A0A0J8JJ57_9ALTE</name>
<evidence type="ECO:0000256" key="2">
    <source>
        <dbReference type="ARBA" id="ARBA00012438"/>
    </source>
</evidence>
<dbReference type="SMART" id="SM00448">
    <property type="entry name" value="REC"/>
    <property type="match status" value="2"/>
</dbReference>
<evidence type="ECO:0000259" key="16">
    <source>
        <dbReference type="PROSITE" id="PS50110"/>
    </source>
</evidence>
<dbReference type="RefSeq" id="WP_048693957.1">
    <property type="nucleotide sequence ID" value="NZ_KQ130497.1"/>
</dbReference>
<evidence type="ECO:0000256" key="6">
    <source>
        <dbReference type="ARBA" id="ARBA00022777"/>
    </source>
</evidence>
<evidence type="ECO:0000256" key="11">
    <source>
        <dbReference type="PROSITE-ProRule" id="PRU00169"/>
    </source>
</evidence>
<keyword evidence="13" id="KW-0812">Transmembrane</keyword>
<dbReference type="SMART" id="SM00387">
    <property type="entry name" value="HATPase_c"/>
    <property type="match status" value="1"/>
</dbReference>
<feature type="chain" id="PRO_5005301221" description="Sensory/regulatory protein RpfC" evidence="14">
    <location>
        <begin position="24"/>
        <end position="909"/>
    </location>
</feature>
<dbReference type="CDD" id="cd00082">
    <property type="entry name" value="HisKA"/>
    <property type="match status" value="1"/>
</dbReference>
<keyword evidence="13" id="KW-0472">Membrane</keyword>
<keyword evidence="5" id="KW-0547">Nucleotide-binding</keyword>
<dbReference type="PATRIC" id="fig|1513271.3.peg.2967"/>
<feature type="domain" description="Response regulatory" evidence="16">
    <location>
        <begin position="649"/>
        <end position="767"/>
    </location>
</feature>
<feature type="domain" description="Histidine kinase" evidence="15">
    <location>
        <begin position="407"/>
        <end position="630"/>
    </location>
</feature>
<dbReference type="CDD" id="cd16922">
    <property type="entry name" value="HATPase_EvgS-ArcB-TorS-like"/>
    <property type="match status" value="1"/>
</dbReference>
<evidence type="ECO:0000313" key="17">
    <source>
        <dbReference type="EMBL" id="KMT64481.1"/>
    </source>
</evidence>
<dbReference type="FunFam" id="1.10.287.130:FF:000002">
    <property type="entry name" value="Two-component osmosensing histidine kinase"/>
    <property type="match status" value="1"/>
</dbReference>
<keyword evidence="13" id="KW-1133">Transmembrane helix</keyword>
<dbReference type="PRINTS" id="PR00344">
    <property type="entry name" value="BCTRLSENSOR"/>
</dbReference>
<feature type="modified residue" description="4-aspartylphosphate" evidence="11">
    <location>
        <position position="835"/>
    </location>
</feature>
<dbReference type="InterPro" id="IPR004358">
    <property type="entry name" value="Sig_transdc_His_kin-like_C"/>
</dbReference>
<protein>
    <recommendedName>
        <fullName evidence="10">Sensory/regulatory protein RpfC</fullName>
        <ecNumber evidence="2">2.7.13.3</ecNumber>
    </recommendedName>
</protein>
<evidence type="ECO:0000259" key="15">
    <source>
        <dbReference type="PROSITE" id="PS50109"/>
    </source>
</evidence>
<dbReference type="Pfam" id="PF02518">
    <property type="entry name" value="HATPase_c"/>
    <property type="match status" value="1"/>
</dbReference>
<comment type="caution">
    <text evidence="17">The sequence shown here is derived from an EMBL/GenBank/DDBJ whole genome shotgun (WGS) entry which is preliminary data.</text>
</comment>
<keyword evidence="6" id="KW-0418">Kinase</keyword>
<evidence type="ECO:0000256" key="8">
    <source>
        <dbReference type="ARBA" id="ARBA00023012"/>
    </source>
</evidence>
<feature type="coiled-coil region" evidence="12">
    <location>
        <begin position="359"/>
        <end position="386"/>
    </location>
</feature>
<evidence type="ECO:0000256" key="1">
    <source>
        <dbReference type="ARBA" id="ARBA00000085"/>
    </source>
</evidence>
<dbReference type="OrthoDB" id="9810730at2"/>
<comment type="catalytic activity">
    <reaction evidence="1">
        <text>ATP + protein L-histidine = ADP + protein N-phospho-L-histidine.</text>
        <dbReference type="EC" id="2.7.13.3"/>
    </reaction>
</comment>
<dbReference type="EC" id="2.7.13.3" evidence="2"/>
<keyword evidence="7" id="KW-0067">ATP-binding</keyword>
<dbReference type="InterPro" id="IPR003661">
    <property type="entry name" value="HisK_dim/P_dom"/>
</dbReference>
<dbReference type="Gene3D" id="3.40.50.2300">
    <property type="match status" value="2"/>
</dbReference>
<dbReference type="SUPFAM" id="SSF55874">
    <property type="entry name" value="ATPase domain of HSP90 chaperone/DNA topoisomerase II/histidine kinase"/>
    <property type="match status" value="1"/>
</dbReference>
<keyword evidence="4" id="KW-0808">Transferase</keyword>
<dbReference type="SUPFAM" id="SSF52172">
    <property type="entry name" value="CheY-like"/>
    <property type="match status" value="2"/>
</dbReference>
<dbReference type="Pfam" id="PF00072">
    <property type="entry name" value="Response_reg"/>
    <property type="match status" value="2"/>
</dbReference>
<reference evidence="17 18" key="1">
    <citation type="submission" date="2015-04" db="EMBL/GenBank/DDBJ databases">
        <title>Draft Genome Sequence of the Novel Agar-Digesting Marine Bacterium Q1.</title>
        <authorList>
            <person name="Li Y."/>
            <person name="Li D."/>
            <person name="Chen G."/>
            <person name="Du Z."/>
        </authorList>
    </citation>
    <scope>NUCLEOTIDE SEQUENCE [LARGE SCALE GENOMIC DNA]</scope>
    <source>
        <strain evidence="17 18">Q1</strain>
    </source>
</reference>
<evidence type="ECO:0000313" key="18">
    <source>
        <dbReference type="Proteomes" id="UP000037600"/>
    </source>
</evidence>
<keyword evidence="18" id="KW-1185">Reference proteome</keyword>
<dbReference type="CDD" id="cd00156">
    <property type="entry name" value="REC"/>
    <property type="match status" value="1"/>
</dbReference>
<dbReference type="InterPro" id="IPR005467">
    <property type="entry name" value="His_kinase_dom"/>
</dbReference>
<dbReference type="STRING" id="1513271.XM47_14430"/>
<dbReference type="InterPro" id="IPR011006">
    <property type="entry name" value="CheY-like_superfamily"/>
</dbReference>
<dbReference type="Gene3D" id="1.10.287.130">
    <property type="match status" value="1"/>
</dbReference>
<dbReference type="Proteomes" id="UP000037600">
    <property type="component" value="Unassembled WGS sequence"/>
</dbReference>
<evidence type="ECO:0000256" key="13">
    <source>
        <dbReference type="SAM" id="Phobius"/>
    </source>
</evidence>
<dbReference type="PANTHER" id="PTHR45339:SF1">
    <property type="entry name" value="HYBRID SIGNAL TRANSDUCTION HISTIDINE KINASE J"/>
    <property type="match status" value="1"/>
</dbReference>
<feature type="domain" description="Response regulatory" evidence="16">
    <location>
        <begin position="786"/>
        <end position="901"/>
    </location>
</feature>
<feature type="transmembrane region" description="Helical" evidence="13">
    <location>
        <begin position="337"/>
        <end position="358"/>
    </location>
</feature>
<dbReference type="InterPro" id="IPR001789">
    <property type="entry name" value="Sig_transdc_resp-reg_receiver"/>
</dbReference>
<keyword evidence="14" id="KW-0732">Signal</keyword>
<dbReference type="PANTHER" id="PTHR45339">
    <property type="entry name" value="HYBRID SIGNAL TRANSDUCTION HISTIDINE KINASE J"/>
    <property type="match status" value="1"/>
</dbReference>
<proteinExistence type="predicted"/>